<name>A0A853BNJ2_9ACTN</name>
<dbReference type="EMBL" id="JACCFO010000001">
    <property type="protein sequence ID" value="NYI97028.1"/>
    <property type="molecule type" value="Genomic_DNA"/>
</dbReference>
<dbReference type="AlphaFoldDB" id="A0A853BNJ2"/>
<comment type="caution">
    <text evidence="1">The sequence shown here is derived from an EMBL/GenBank/DDBJ whole genome shotgun (WGS) entry which is preliminary data.</text>
</comment>
<reference evidence="1 2" key="1">
    <citation type="submission" date="2020-07" db="EMBL/GenBank/DDBJ databases">
        <title>Sequencing the genomes of 1000 actinobacteria strains.</title>
        <authorList>
            <person name="Klenk H.-P."/>
        </authorList>
    </citation>
    <scope>NUCLEOTIDE SEQUENCE [LARGE SCALE GENOMIC DNA]</scope>
    <source>
        <strain evidence="1 2">DSM 45927</strain>
    </source>
</reference>
<organism evidence="1 2">
    <name type="scientific">Streptomonospora nanhaiensis</name>
    <dbReference type="NCBI Taxonomy" id="1323731"/>
    <lineage>
        <taxon>Bacteria</taxon>
        <taxon>Bacillati</taxon>
        <taxon>Actinomycetota</taxon>
        <taxon>Actinomycetes</taxon>
        <taxon>Streptosporangiales</taxon>
        <taxon>Nocardiopsidaceae</taxon>
        <taxon>Streptomonospora</taxon>
    </lineage>
</organism>
<sequence>MCERSMVLGLHYVCPPCRFAVKRRAWAVRPDGTTDCPRCGRAMLNAGQDLEVPRATDHEGWRVLTLLLEAGVTFRSSCCGGPGWRPRTLREVRERLAAAERTGVPPAKALTTRDVDAIGALARPASPSAPATPRAPARR</sequence>
<dbReference type="Proteomes" id="UP000575985">
    <property type="component" value="Unassembled WGS sequence"/>
</dbReference>
<gene>
    <name evidence="1" type="ORF">HNR12_003305</name>
</gene>
<evidence type="ECO:0000313" key="1">
    <source>
        <dbReference type="EMBL" id="NYI97028.1"/>
    </source>
</evidence>
<proteinExistence type="predicted"/>
<keyword evidence="2" id="KW-1185">Reference proteome</keyword>
<accession>A0A853BNJ2</accession>
<evidence type="ECO:0000313" key="2">
    <source>
        <dbReference type="Proteomes" id="UP000575985"/>
    </source>
</evidence>
<dbReference type="RefSeq" id="WP_338119774.1">
    <property type="nucleotide sequence ID" value="NZ_JACCFO010000001.1"/>
</dbReference>
<protein>
    <submittedName>
        <fullName evidence="1">Putative RNA-binding Zn-ribbon protein involved in translation (DUF1610 family)</fullName>
    </submittedName>
</protein>